<feature type="region of interest" description="Disordered" evidence="4">
    <location>
        <begin position="356"/>
        <end position="375"/>
    </location>
</feature>
<gene>
    <name evidence="7" type="ORF">CWI73_09655</name>
</gene>
<dbReference type="AlphaFoldDB" id="A0A432YP52"/>
<comment type="subcellular location">
    <subcellularLocation>
        <location evidence="1">Cell outer membrane</location>
    </subcellularLocation>
</comment>
<dbReference type="GO" id="GO:0005509">
    <property type="term" value="F:calcium ion binding"/>
    <property type="evidence" value="ECO:0007669"/>
    <property type="project" value="InterPro"/>
</dbReference>
<evidence type="ECO:0000256" key="2">
    <source>
        <dbReference type="ARBA" id="ARBA00023136"/>
    </source>
</evidence>
<evidence type="ECO:0000256" key="3">
    <source>
        <dbReference type="ARBA" id="ARBA00023237"/>
    </source>
</evidence>
<sequence>MLRLKRTLTALSVAAALGVASSAYAQDTGTLRIQVTDSQGNPVPNATVSVSAPDTLVSRTAETDEDGYVRLGGLQPSREYQVEVVEEGYSDFESGNVRVSSGQTFELNYSLSRAGDDIETIEVTGRAMSTIDTTSSTTGTSVTLDMTESLPTARSFQDYLQLAPSTKPSLDGNPSSKSGVNYSDIGGEYGSSSDNVYYLDGVDVTDNATGTFGANINSEIIQEQRILTGGIPAEYAGGQGLVTRVITKSGSNEWSGSVNYYFQNDSLVADNENLSQNSFDTFDTAVTLGGPIIKDELWFFGSYQIKEREEDVTDPVTDTKLRSITDEQDLGFFKLTWQPTANDRFVASWFNDPREISGSDDPRTLNNRDRAQEQGGDNYKVEYSRYWDNFILTLKASSHEGEVSSIAADDSTRNDVAYRTNDGFEPTNADTDRGGYGVNSINFRNKDEYQATLEYFLDTYDYGSHEIKAGFVYTVNENIQDSRFTGDGAQYTSIGTRNAGATIDDYLSAEDWVGTRDLSADDLSRLIDNMASSEDSGLYLSRYDANGDGSISPDELRNGVVFDSTEGNPTGDVNVYRIQEQQTAPIEMETKGKTFFVQDTWTIDQWTVNAGLRAETWEHFSSKGDKIAEFDWEVAPRFSVVYDIDGSSKVWGFVGRYYDPIRTNMTDFAGNLTGPVLHEQIYLEDRWLTYRVRGGEQVQDAFFAPSTKTPYTDEILLGYATNIADNMSIEVTYTDRTTKDILEDYDLGVYANELEGTDFYLPLSYFGYDENPGSNYVIATLEGGKRDYKGLQVAFTKHRTASDNWFFNASWTYNDAKGNTNSDSNADLQGDFVWLDPRAPGVYADQPGNMEHLVKLFGSYKFDNGIEVGAVYNWNSGTVYSKTRALYGRHAPLSDDPYEYGGYTDTWVQEGAIGSQESPAYGTLDLRVKYTHDFGEDYKAEFFLDVFNALDDQAVRREQDLVAGDGVYAFGEGVDWVKPRRFYLGARLSF</sequence>
<dbReference type="InterPro" id="IPR002048">
    <property type="entry name" value="EF_hand_dom"/>
</dbReference>
<dbReference type="PROSITE" id="PS50222">
    <property type="entry name" value="EF_HAND_2"/>
    <property type="match status" value="1"/>
</dbReference>
<keyword evidence="2" id="KW-0472">Membrane</keyword>
<feature type="compositionally biased region" description="Basic and acidic residues" evidence="4">
    <location>
        <begin position="356"/>
        <end position="372"/>
    </location>
</feature>
<dbReference type="Pfam" id="PF25183">
    <property type="entry name" value="OMP_b-brl_4"/>
    <property type="match status" value="1"/>
</dbReference>
<dbReference type="InterPro" id="IPR057601">
    <property type="entry name" value="Oar-like_b-barrel"/>
</dbReference>
<accession>A0A432YP52</accession>
<keyword evidence="7" id="KW-0675">Receptor</keyword>
<comment type="caution">
    <text evidence="7">The sequence shown here is derived from an EMBL/GenBank/DDBJ whole genome shotgun (WGS) entry which is preliminary data.</text>
</comment>
<evidence type="ECO:0000256" key="4">
    <source>
        <dbReference type="SAM" id="MobiDB-lite"/>
    </source>
</evidence>
<dbReference type="Pfam" id="PF13620">
    <property type="entry name" value="CarboxypepD_reg"/>
    <property type="match status" value="1"/>
</dbReference>
<proteinExistence type="predicted"/>
<keyword evidence="5" id="KW-0732">Signal</keyword>
<feature type="signal peptide" evidence="5">
    <location>
        <begin position="1"/>
        <end position="25"/>
    </location>
</feature>
<dbReference type="Gene3D" id="2.170.130.10">
    <property type="entry name" value="TonB-dependent receptor, plug domain"/>
    <property type="match status" value="1"/>
</dbReference>
<evidence type="ECO:0000259" key="6">
    <source>
        <dbReference type="PROSITE" id="PS50222"/>
    </source>
</evidence>
<evidence type="ECO:0000256" key="1">
    <source>
        <dbReference type="ARBA" id="ARBA00004442"/>
    </source>
</evidence>
<dbReference type="Gene3D" id="2.60.40.1120">
    <property type="entry name" value="Carboxypeptidase-like, regulatory domain"/>
    <property type="match status" value="1"/>
</dbReference>
<dbReference type="Gene3D" id="2.40.170.20">
    <property type="entry name" value="TonB-dependent receptor, beta-barrel domain"/>
    <property type="match status" value="1"/>
</dbReference>
<dbReference type="InterPro" id="IPR037066">
    <property type="entry name" value="Plug_dom_sf"/>
</dbReference>
<evidence type="ECO:0000313" key="8">
    <source>
        <dbReference type="Proteomes" id="UP000288361"/>
    </source>
</evidence>
<dbReference type="InterPro" id="IPR036942">
    <property type="entry name" value="Beta-barrel_TonB_sf"/>
</dbReference>
<reference evidence="7 8" key="1">
    <citation type="journal article" date="2011" name="Front. Microbiol.">
        <title>Genomic signatures of strain selection and enhancement in Bacillus atrophaeus var. globigii, a historical biowarfare simulant.</title>
        <authorList>
            <person name="Gibbons H.S."/>
            <person name="Broomall S.M."/>
            <person name="McNew L.A."/>
            <person name="Daligault H."/>
            <person name="Chapman C."/>
            <person name="Bruce D."/>
            <person name="Karavis M."/>
            <person name="Krepps M."/>
            <person name="McGregor P.A."/>
            <person name="Hong C."/>
            <person name="Park K.H."/>
            <person name="Akmal A."/>
            <person name="Feldman A."/>
            <person name="Lin J.S."/>
            <person name="Chang W.E."/>
            <person name="Higgs B.W."/>
            <person name="Demirev P."/>
            <person name="Lindquist J."/>
            <person name="Liem A."/>
            <person name="Fochler E."/>
            <person name="Read T.D."/>
            <person name="Tapia R."/>
            <person name="Johnson S."/>
            <person name="Bishop-Lilly K.A."/>
            <person name="Detter C."/>
            <person name="Han C."/>
            <person name="Sozhamannan S."/>
            <person name="Rosenzweig C.N."/>
            <person name="Skowronski E.W."/>
        </authorList>
    </citation>
    <scope>NUCLEOTIDE SEQUENCE [LARGE SCALE GENOMIC DNA]</scope>
    <source>
        <strain evidence="7 8">TPS4-2</strain>
    </source>
</reference>
<dbReference type="InterPro" id="IPR018247">
    <property type="entry name" value="EF_Hand_1_Ca_BS"/>
</dbReference>
<name>A0A432YP52_9GAMM</name>
<feature type="domain" description="EF-hand" evidence="6">
    <location>
        <begin position="531"/>
        <end position="566"/>
    </location>
</feature>
<dbReference type="GO" id="GO:0009279">
    <property type="term" value="C:cell outer membrane"/>
    <property type="evidence" value="ECO:0007669"/>
    <property type="project" value="UniProtKB-SubCell"/>
</dbReference>
<dbReference type="SUPFAM" id="SSF49452">
    <property type="entry name" value="Starch-binding domain-like"/>
    <property type="match status" value="1"/>
</dbReference>
<dbReference type="GO" id="GO:0030246">
    <property type="term" value="F:carbohydrate binding"/>
    <property type="evidence" value="ECO:0007669"/>
    <property type="project" value="InterPro"/>
</dbReference>
<dbReference type="Proteomes" id="UP000288361">
    <property type="component" value="Unassembled WGS sequence"/>
</dbReference>
<dbReference type="InterPro" id="IPR013784">
    <property type="entry name" value="Carb-bd-like_fold"/>
</dbReference>
<dbReference type="RefSeq" id="WP_126752594.1">
    <property type="nucleotide sequence ID" value="NZ_JBHUMT010000004.1"/>
</dbReference>
<protein>
    <submittedName>
        <fullName evidence="7">TonB-dependent receptor</fullName>
    </submittedName>
</protein>
<feature type="chain" id="PRO_5019453156" evidence="5">
    <location>
        <begin position="26"/>
        <end position="990"/>
    </location>
</feature>
<evidence type="ECO:0000313" key="7">
    <source>
        <dbReference type="EMBL" id="RUO62726.1"/>
    </source>
</evidence>
<dbReference type="EMBL" id="PIQA01000011">
    <property type="protein sequence ID" value="RUO62726.1"/>
    <property type="molecule type" value="Genomic_DNA"/>
</dbReference>
<dbReference type="SUPFAM" id="SSF56935">
    <property type="entry name" value="Porins"/>
    <property type="match status" value="1"/>
</dbReference>
<keyword evidence="3" id="KW-0998">Cell outer membrane</keyword>
<dbReference type="PROSITE" id="PS00018">
    <property type="entry name" value="EF_HAND_1"/>
    <property type="match status" value="1"/>
</dbReference>
<evidence type="ECO:0000256" key="5">
    <source>
        <dbReference type="SAM" id="SignalP"/>
    </source>
</evidence>
<organism evidence="7 8">
    <name type="scientific">Idiomarina piscisalsi</name>
    <dbReference type="NCBI Taxonomy" id="1096243"/>
    <lineage>
        <taxon>Bacteria</taxon>
        <taxon>Pseudomonadati</taxon>
        <taxon>Pseudomonadota</taxon>
        <taxon>Gammaproteobacteria</taxon>
        <taxon>Alteromonadales</taxon>
        <taxon>Idiomarinaceae</taxon>
        <taxon>Idiomarina</taxon>
    </lineage>
</organism>